<dbReference type="GO" id="GO:0005737">
    <property type="term" value="C:cytoplasm"/>
    <property type="evidence" value="ECO:0007669"/>
    <property type="project" value="InterPro"/>
</dbReference>
<comment type="caution">
    <text evidence="8">The sequence shown here is derived from an EMBL/GenBank/DDBJ whole genome shotgun (WGS) entry which is preliminary data.</text>
</comment>
<dbReference type="GO" id="GO:0004152">
    <property type="term" value="F:dihydroorotate dehydrogenase activity"/>
    <property type="evidence" value="ECO:0007669"/>
    <property type="project" value="InterPro"/>
</dbReference>
<dbReference type="UniPathway" id="UPA00070"/>
<dbReference type="InterPro" id="IPR005720">
    <property type="entry name" value="Dihydroorotate_DH_cat"/>
</dbReference>
<proteinExistence type="predicted"/>
<dbReference type="EMBL" id="JAAZON010000142">
    <property type="protein sequence ID" value="NMC62237.1"/>
    <property type="molecule type" value="Genomic_DNA"/>
</dbReference>
<comment type="cofactor">
    <cofactor evidence="1">
        <name>FMN</name>
        <dbReference type="ChEBI" id="CHEBI:58210"/>
    </cofactor>
</comment>
<protein>
    <submittedName>
        <fullName evidence="8">Dihydroorotate dehydrogenase-like protein</fullName>
    </submittedName>
</protein>
<dbReference type="CDD" id="cd04739">
    <property type="entry name" value="DHOD_like"/>
    <property type="match status" value="1"/>
</dbReference>
<dbReference type="SUPFAM" id="SSF51395">
    <property type="entry name" value="FMN-linked oxidoreductases"/>
    <property type="match status" value="1"/>
</dbReference>
<reference evidence="8 9" key="1">
    <citation type="journal article" date="2020" name="Biotechnol. Biofuels">
        <title>New insights from the biogas microbiome by comprehensive genome-resolved metagenomics of nearly 1600 species originating from multiple anaerobic digesters.</title>
        <authorList>
            <person name="Campanaro S."/>
            <person name="Treu L."/>
            <person name="Rodriguez-R L.M."/>
            <person name="Kovalovszki A."/>
            <person name="Ziels R.M."/>
            <person name="Maus I."/>
            <person name="Zhu X."/>
            <person name="Kougias P.G."/>
            <person name="Basile A."/>
            <person name="Luo G."/>
            <person name="Schluter A."/>
            <person name="Konstantinidis K.T."/>
            <person name="Angelidaki I."/>
        </authorList>
    </citation>
    <scope>NUCLEOTIDE SEQUENCE [LARGE SCALE GENOMIC DNA]</scope>
    <source>
        <strain evidence="8">AS27yjCOA_65</strain>
    </source>
</reference>
<evidence type="ECO:0000256" key="2">
    <source>
        <dbReference type="ARBA" id="ARBA00004725"/>
    </source>
</evidence>
<accession>A0A7X9FQ39</accession>
<comment type="pathway">
    <text evidence="2">Pyrimidine metabolism; UMP biosynthesis via de novo pathway.</text>
</comment>
<dbReference type="InterPro" id="IPR013785">
    <property type="entry name" value="Aldolase_TIM"/>
</dbReference>
<keyword evidence="5" id="KW-0665">Pyrimidine biosynthesis</keyword>
<evidence type="ECO:0000313" key="9">
    <source>
        <dbReference type="Proteomes" id="UP000524246"/>
    </source>
</evidence>
<dbReference type="InterPro" id="IPR012135">
    <property type="entry name" value="Dihydroorotate_DH_1_2"/>
</dbReference>
<evidence type="ECO:0000256" key="6">
    <source>
        <dbReference type="ARBA" id="ARBA00023002"/>
    </source>
</evidence>
<sequence>MPDLSTKYLGLTLSNPLVHGASPLANNLDNIRKMEDAGIGAIVLHSLFEEQINHDSQELDRFLFAGTDSFAEALNYFPEPQDFRSGPDEYVEHIHKAKSAVKVPIIASLNGVSTGGWLKYAKRIEEAGSDALELNIYYIPTDPTFSSAQVEENYITLVKDIKKNLRIPVAVKLSPFFSNMANIAKKLEVAGADALVMFNRFYQPDIDLDELEVVPKATLSKGDEQEFRLPLRWIAILFGKVSCDLALTTGVHSANEVIKGLMAGAKVTMLSSELITNGIGRIADIRKDMLSWMEEKEYESVQQMLGSMSQKSVPYPAVFERAHYMKALSKFQVD</sequence>
<keyword evidence="6" id="KW-0560">Oxidoreductase</keyword>
<evidence type="ECO:0000256" key="4">
    <source>
        <dbReference type="ARBA" id="ARBA00022643"/>
    </source>
</evidence>
<evidence type="ECO:0000256" key="3">
    <source>
        <dbReference type="ARBA" id="ARBA00022630"/>
    </source>
</evidence>
<dbReference type="GO" id="GO:0006207">
    <property type="term" value="P:'de novo' pyrimidine nucleobase biosynthetic process"/>
    <property type="evidence" value="ECO:0007669"/>
    <property type="project" value="TreeGrafter"/>
</dbReference>
<name>A0A7X9FQ39_9DELT</name>
<dbReference type="NCBIfam" id="NF005741">
    <property type="entry name" value="PRK07565.1"/>
    <property type="match status" value="1"/>
</dbReference>
<dbReference type="Gene3D" id="3.20.20.70">
    <property type="entry name" value="Aldolase class I"/>
    <property type="match status" value="1"/>
</dbReference>
<dbReference type="AlphaFoldDB" id="A0A7X9FQ39"/>
<keyword evidence="4" id="KW-0288">FMN</keyword>
<dbReference type="InterPro" id="IPR050074">
    <property type="entry name" value="DHO_dehydrogenase"/>
</dbReference>
<dbReference type="PANTHER" id="PTHR48109:SF3">
    <property type="entry name" value="SLL0744 PROTEIN"/>
    <property type="match status" value="1"/>
</dbReference>
<evidence type="ECO:0000259" key="7">
    <source>
        <dbReference type="Pfam" id="PF01180"/>
    </source>
</evidence>
<evidence type="ECO:0000313" key="8">
    <source>
        <dbReference type="EMBL" id="NMC62237.1"/>
    </source>
</evidence>
<feature type="domain" description="Dihydroorotate dehydrogenase catalytic" evidence="7">
    <location>
        <begin position="4"/>
        <end position="291"/>
    </location>
</feature>
<evidence type="ECO:0000256" key="5">
    <source>
        <dbReference type="ARBA" id="ARBA00022975"/>
    </source>
</evidence>
<dbReference type="PIRSF" id="PIRSF000164">
    <property type="entry name" value="DHO_oxidase"/>
    <property type="match status" value="1"/>
</dbReference>
<dbReference type="Proteomes" id="UP000524246">
    <property type="component" value="Unassembled WGS sequence"/>
</dbReference>
<evidence type="ECO:0000256" key="1">
    <source>
        <dbReference type="ARBA" id="ARBA00001917"/>
    </source>
</evidence>
<gene>
    <name evidence="8" type="ORF">GYA55_03630</name>
</gene>
<organism evidence="8 9">
    <name type="scientific">SAR324 cluster bacterium</name>
    <dbReference type="NCBI Taxonomy" id="2024889"/>
    <lineage>
        <taxon>Bacteria</taxon>
        <taxon>Deltaproteobacteria</taxon>
        <taxon>SAR324 cluster</taxon>
    </lineage>
</organism>
<dbReference type="PANTHER" id="PTHR48109">
    <property type="entry name" value="DIHYDROOROTATE DEHYDROGENASE (QUINONE), MITOCHONDRIAL-RELATED"/>
    <property type="match status" value="1"/>
</dbReference>
<keyword evidence="3" id="KW-0285">Flavoprotein</keyword>
<dbReference type="Pfam" id="PF01180">
    <property type="entry name" value="DHO_dh"/>
    <property type="match status" value="1"/>
</dbReference>
<dbReference type="GO" id="GO:0044205">
    <property type="term" value="P:'de novo' UMP biosynthetic process"/>
    <property type="evidence" value="ECO:0007669"/>
    <property type="project" value="UniProtKB-UniPathway"/>
</dbReference>